<dbReference type="AlphaFoldDB" id="A0A3D8VGT8"/>
<name>A0A3D8VGT8_9GAMM</name>
<comment type="caution">
    <text evidence="3">The sequence shown here is derived from an EMBL/GenBank/DDBJ whole genome shotgun (WGS) entry which is preliminary data.</text>
</comment>
<evidence type="ECO:0000256" key="1">
    <source>
        <dbReference type="SAM" id="MobiDB-lite"/>
    </source>
</evidence>
<keyword evidence="4" id="KW-1185">Reference proteome</keyword>
<evidence type="ECO:0000313" key="3">
    <source>
        <dbReference type="EMBL" id="RDY68587.1"/>
    </source>
</evidence>
<organism evidence="3 4">
    <name type="scientific">Lysobacter soli</name>
    <dbReference type="NCBI Taxonomy" id="453783"/>
    <lineage>
        <taxon>Bacteria</taxon>
        <taxon>Pseudomonadati</taxon>
        <taxon>Pseudomonadota</taxon>
        <taxon>Gammaproteobacteria</taxon>
        <taxon>Lysobacterales</taxon>
        <taxon>Lysobacteraceae</taxon>
        <taxon>Lysobacter</taxon>
    </lineage>
</organism>
<proteinExistence type="predicted"/>
<dbReference type="Proteomes" id="UP000256829">
    <property type="component" value="Unassembled WGS sequence"/>
</dbReference>
<dbReference type="EMBL" id="QTJR01000002">
    <property type="protein sequence ID" value="RDY68587.1"/>
    <property type="molecule type" value="Genomic_DNA"/>
</dbReference>
<feature type="compositionally biased region" description="Low complexity" evidence="1">
    <location>
        <begin position="47"/>
        <end position="60"/>
    </location>
</feature>
<keyword evidence="2" id="KW-0732">Signal</keyword>
<evidence type="ECO:0000313" key="4">
    <source>
        <dbReference type="Proteomes" id="UP000256829"/>
    </source>
</evidence>
<feature type="compositionally biased region" description="Low complexity" evidence="1">
    <location>
        <begin position="76"/>
        <end position="93"/>
    </location>
</feature>
<evidence type="ECO:0000256" key="2">
    <source>
        <dbReference type="SAM" id="SignalP"/>
    </source>
</evidence>
<gene>
    <name evidence="3" type="ORF">DX912_03520</name>
</gene>
<sequence length="93" mass="9625">MKRTMSRIHVVLFLLGIAMAMPGCDRRESDGNSTTPPAAGDASEPVQSEQPAAPAPEAASNDSTAPGAANPPPETTPSDTSPQSPQQDDPSRR</sequence>
<protein>
    <submittedName>
        <fullName evidence="3">Uncharacterized protein</fullName>
    </submittedName>
</protein>
<feature type="signal peptide" evidence="2">
    <location>
        <begin position="1"/>
        <end position="20"/>
    </location>
</feature>
<dbReference type="RefSeq" id="WP_115841100.1">
    <property type="nucleotide sequence ID" value="NZ_CP091317.1"/>
</dbReference>
<reference evidence="3 4" key="1">
    <citation type="submission" date="2018-08" db="EMBL/GenBank/DDBJ databases">
        <title>Lysobacter soli KCTC 22011, whole genome shotgun sequence.</title>
        <authorList>
            <person name="Zhang X."/>
            <person name="Feng G."/>
            <person name="Zhu H."/>
        </authorList>
    </citation>
    <scope>NUCLEOTIDE SEQUENCE [LARGE SCALE GENOMIC DNA]</scope>
    <source>
        <strain evidence="3 4">KCTC 22011</strain>
    </source>
</reference>
<feature type="chain" id="PRO_5017775820" evidence="2">
    <location>
        <begin position="21"/>
        <end position="93"/>
    </location>
</feature>
<feature type="region of interest" description="Disordered" evidence="1">
    <location>
        <begin position="23"/>
        <end position="93"/>
    </location>
</feature>
<accession>A0A3D8VGT8</accession>